<name>A0A1I7RZJ3_BURXY</name>
<accession>A0A1I7RZJ3</accession>
<dbReference type="Proteomes" id="UP000659654">
    <property type="component" value="Unassembled WGS sequence"/>
</dbReference>
<evidence type="ECO:0000313" key="3">
    <source>
        <dbReference type="Proteomes" id="UP000659654"/>
    </source>
</evidence>
<proteinExistence type="predicted"/>
<gene>
    <name evidence="1" type="ORF">BXYJ_LOCUS7704</name>
</gene>
<dbReference type="AlphaFoldDB" id="A0A1I7RZJ3"/>
<dbReference type="Proteomes" id="UP000095284">
    <property type="component" value="Unplaced"/>
</dbReference>
<protein>
    <submittedName>
        <fullName evidence="1">(pine wood nematode) hypothetical protein</fullName>
    </submittedName>
</protein>
<keyword evidence="3" id="KW-1185">Reference proteome</keyword>
<dbReference type="OrthoDB" id="10522926at2759"/>
<reference evidence="4" key="1">
    <citation type="submission" date="2016-11" db="UniProtKB">
        <authorList>
            <consortium name="WormBaseParasite"/>
        </authorList>
    </citation>
    <scope>IDENTIFICATION</scope>
</reference>
<evidence type="ECO:0000313" key="4">
    <source>
        <dbReference type="WBParaSite" id="BXY_0616400.1"/>
    </source>
</evidence>
<dbReference type="Proteomes" id="UP000582659">
    <property type="component" value="Unassembled WGS sequence"/>
</dbReference>
<sequence length="228" mass="26001">MFSSQATFELPQTFAEKFKDLDFLNHISKPIVTVDDHHKECSLILRGAEDVTYDVRSSVEAAAATVYQIIEALHLRYDVCFQAYRLGEHQYGRNRLILIRFATPFQKSIFFRAFMTQRHFLHSRFSLYTVQTPEERANIAKAKELVGILRKLGIPAVFYAQKICRNDVAGKPEPVPITTIKRVLSQSYGILYDEKLEVQVSPKSDGSSSLDSIVHLKLDEPESLSDSE</sequence>
<evidence type="ECO:0000313" key="2">
    <source>
        <dbReference type="Proteomes" id="UP000095284"/>
    </source>
</evidence>
<dbReference type="WBParaSite" id="BXY_0616400.1">
    <property type="protein sequence ID" value="BXY_0616400.1"/>
    <property type="gene ID" value="BXY_0616400"/>
</dbReference>
<evidence type="ECO:0000313" key="1">
    <source>
        <dbReference type="EMBL" id="CAD5222888.1"/>
    </source>
</evidence>
<organism evidence="2 4">
    <name type="scientific">Bursaphelenchus xylophilus</name>
    <name type="common">Pinewood nematode worm</name>
    <name type="synonym">Aphelenchoides xylophilus</name>
    <dbReference type="NCBI Taxonomy" id="6326"/>
    <lineage>
        <taxon>Eukaryota</taxon>
        <taxon>Metazoa</taxon>
        <taxon>Ecdysozoa</taxon>
        <taxon>Nematoda</taxon>
        <taxon>Chromadorea</taxon>
        <taxon>Rhabditida</taxon>
        <taxon>Tylenchina</taxon>
        <taxon>Tylenchomorpha</taxon>
        <taxon>Aphelenchoidea</taxon>
        <taxon>Aphelenchoididae</taxon>
        <taxon>Bursaphelenchus</taxon>
    </lineage>
</organism>
<reference evidence="1" key="2">
    <citation type="submission" date="2020-09" db="EMBL/GenBank/DDBJ databases">
        <authorList>
            <person name="Kikuchi T."/>
        </authorList>
    </citation>
    <scope>NUCLEOTIDE SEQUENCE</scope>
    <source>
        <strain evidence="1">Ka4C1</strain>
    </source>
</reference>
<dbReference type="EMBL" id="CAJFCV020000003">
    <property type="protein sequence ID" value="CAG9111299.1"/>
    <property type="molecule type" value="Genomic_DNA"/>
</dbReference>
<dbReference type="EMBL" id="CAJFDI010000003">
    <property type="protein sequence ID" value="CAD5222888.1"/>
    <property type="molecule type" value="Genomic_DNA"/>
</dbReference>